<evidence type="ECO:0000256" key="1">
    <source>
        <dbReference type="ARBA" id="ARBA00004906"/>
    </source>
</evidence>
<keyword evidence="4" id="KW-0175">Coiled coil</keyword>
<sequence>MQELCDLKVHINGQHTFLIHQGILCSFSGRLRKMVVMKEKKKNQVSWCPVIKIMDFPGGPDGFELVSRFCYSNGRIQITPSNVCLLHCSAVYLEMGEELSTCNLLTQTETFMDGLFYWTWSDILVALKSCEPFFAAADSSGLLEKLLSSLLSKISANSELQLVAAAAAAAAAANTPPSSSSCSSSPDTVGFRCSSSTKTPESIRPCFSREWWFDDLTILAPPTIEKMMKMLGSCGNNNRNLILTRFLLHYLKSAVQRPSFNGGVAGYKAEYGGLADTAVHGVVLMGRSAFSCRGLFWVLGVVSGLGLSKECRHNLERLMGLMLDQATLDDLLVSGSDGNGVYDVNLVLRLVRVFVGSEETGVPSQRMKRVGRLIDKYLGEISPDQSLKVAKFLGVAESLPDSARDCYDGVYRALDIYLESHPTLSAEDRTSLCRCLNFEKLSLEACKDFAKNRRIPPGLAVQALASQQSKLQIRTNVQNQIDPSETPRKLACVESKTASPDILDEKEQLRLNLQKMQSRVMELEKACREMKGQMSKMFKGKSCNNTSHQSGRGMPRLC</sequence>
<evidence type="ECO:0000313" key="8">
    <source>
        <dbReference type="Proteomes" id="UP000515123"/>
    </source>
</evidence>
<accession>A0A6P5E9S3</accession>
<dbReference type="InterPro" id="IPR011333">
    <property type="entry name" value="SKP1/BTB/POZ_sf"/>
</dbReference>
<comment type="similarity">
    <text evidence="3">Belongs to the NPH3 family.</text>
</comment>
<organism evidence="8 9">
    <name type="scientific">Ananas comosus</name>
    <name type="common">Pineapple</name>
    <name type="synonym">Ananas ananas</name>
    <dbReference type="NCBI Taxonomy" id="4615"/>
    <lineage>
        <taxon>Eukaryota</taxon>
        <taxon>Viridiplantae</taxon>
        <taxon>Streptophyta</taxon>
        <taxon>Embryophyta</taxon>
        <taxon>Tracheophyta</taxon>
        <taxon>Spermatophyta</taxon>
        <taxon>Magnoliopsida</taxon>
        <taxon>Liliopsida</taxon>
        <taxon>Poales</taxon>
        <taxon>Bromeliaceae</taxon>
        <taxon>Bromelioideae</taxon>
        <taxon>Ananas</taxon>
    </lineage>
</organism>
<comment type="pathway">
    <text evidence="1">Protein modification; protein ubiquitination.</text>
</comment>
<evidence type="ECO:0000256" key="5">
    <source>
        <dbReference type="SAM" id="MobiDB-lite"/>
    </source>
</evidence>
<keyword evidence="2" id="KW-0833">Ubl conjugation pathway</keyword>
<dbReference type="AlphaFoldDB" id="A0A6P5E9S3"/>
<feature type="region of interest" description="Disordered" evidence="5">
    <location>
        <begin position="538"/>
        <end position="558"/>
    </location>
</feature>
<dbReference type="UniPathway" id="UPA00143"/>
<evidence type="ECO:0000259" key="7">
    <source>
        <dbReference type="PROSITE" id="PS51649"/>
    </source>
</evidence>
<feature type="domain" description="BTB" evidence="6">
    <location>
        <begin position="5"/>
        <end position="73"/>
    </location>
</feature>
<evidence type="ECO:0000256" key="4">
    <source>
        <dbReference type="SAM" id="Coils"/>
    </source>
</evidence>
<dbReference type="InterPro" id="IPR000210">
    <property type="entry name" value="BTB/POZ_dom"/>
</dbReference>
<feature type="domain" description="NPH3" evidence="7">
    <location>
        <begin position="210"/>
        <end position="470"/>
    </location>
</feature>
<dbReference type="GO" id="GO:0016567">
    <property type="term" value="P:protein ubiquitination"/>
    <property type="evidence" value="ECO:0007669"/>
    <property type="project" value="UniProtKB-UniPathway"/>
</dbReference>
<evidence type="ECO:0000256" key="3">
    <source>
        <dbReference type="PROSITE-ProRule" id="PRU00982"/>
    </source>
</evidence>
<evidence type="ECO:0000256" key="2">
    <source>
        <dbReference type="ARBA" id="ARBA00022786"/>
    </source>
</evidence>
<dbReference type="Pfam" id="PF00651">
    <property type="entry name" value="BTB"/>
    <property type="match status" value="1"/>
</dbReference>
<proteinExistence type="inferred from homology"/>
<protein>
    <submittedName>
        <fullName evidence="9">BTB/POZ domain-containing protein At3g19850</fullName>
    </submittedName>
</protein>
<name>A0A6P5E9S3_ANACO</name>
<dbReference type="InterPro" id="IPR043454">
    <property type="entry name" value="NPH3/RPT2-like"/>
</dbReference>
<dbReference type="PANTHER" id="PTHR32370">
    <property type="entry name" value="OS12G0117600 PROTEIN"/>
    <property type="match status" value="1"/>
</dbReference>
<evidence type="ECO:0000259" key="6">
    <source>
        <dbReference type="PROSITE" id="PS50097"/>
    </source>
</evidence>
<dbReference type="RefSeq" id="XP_020079747.1">
    <property type="nucleotide sequence ID" value="XM_020224158.1"/>
</dbReference>
<dbReference type="GeneID" id="109703523"/>
<dbReference type="InterPro" id="IPR027356">
    <property type="entry name" value="NPH3_dom"/>
</dbReference>
<gene>
    <name evidence="9" type="primary">LOC109703523</name>
</gene>
<reference evidence="8" key="1">
    <citation type="journal article" date="2015" name="Nat. Genet.">
        <title>The pineapple genome and the evolution of CAM photosynthesis.</title>
        <authorList>
            <person name="Ming R."/>
            <person name="VanBuren R."/>
            <person name="Wai C.M."/>
            <person name="Tang H."/>
            <person name="Schatz M.C."/>
            <person name="Bowers J.E."/>
            <person name="Lyons E."/>
            <person name="Wang M.L."/>
            <person name="Chen J."/>
            <person name="Biggers E."/>
            <person name="Zhang J."/>
            <person name="Huang L."/>
            <person name="Zhang L."/>
            <person name="Miao W."/>
            <person name="Zhang J."/>
            <person name="Ye Z."/>
            <person name="Miao C."/>
            <person name="Lin Z."/>
            <person name="Wang H."/>
            <person name="Zhou H."/>
            <person name="Yim W.C."/>
            <person name="Priest H.D."/>
            <person name="Zheng C."/>
            <person name="Woodhouse M."/>
            <person name="Edger P.P."/>
            <person name="Guyot R."/>
            <person name="Guo H.B."/>
            <person name="Guo H."/>
            <person name="Zheng G."/>
            <person name="Singh R."/>
            <person name="Sharma A."/>
            <person name="Min X."/>
            <person name="Zheng Y."/>
            <person name="Lee H."/>
            <person name="Gurtowski J."/>
            <person name="Sedlazeck F.J."/>
            <person name="Harkess A."/>
            <person name="McKain M.R."/>
            <person name="Liao Z."/>
            <person name="Fang J."/>
            <person name="Liu J."/>
            <person name="Zhang X."/>
            <person name="Zhang Q."/>
            <person name="Hu W."/>
            <person name="Qin Y."/>
            <person name="Wang K."/>
            <person name="Chen L.Y."/>
            <person name="Shirley N."/>
            <person name="Lin Y.R."/>
            <person name="Liu L.Y."/>
            <person name="Hernandez A.G."/>
            <person name="Wright C.L."/>
            <person name="Bulone V."/>
            <person name="Tuskan G.A."/>
            <person name="Heath K."/>
            <person name="Zee F."/>
            <person name="Moore P.H."/>
            <person name="Sunkar R."/>
            <person name="Leebens-Mack J.H."/>
            <person name="Mockler T."/>
            <person name="Bennetzen J.L."/>
            <person name="Freeling M."/>
            <person name="Sankoff D."/>
            <person name="Paterson A.H."/>
            <person name="Zhu X."/>
            <person name="Yang X."/>
            <person name="Smith J.A."/>
            <person name="Cushman J.C."/>
            <person name="Paull R.E."/>
            <person name="Yu Q."/>
        </authorList>
    </citation>
    <scope>NUCLEOTIDE SEQUENCE [LARGE SCALE GENOMIC DNA]</scope>
    <source>
        <strain evidence="8">cv. F153</strain>
    </source>
</reference>
<dbReference type="SUPFAM" id="SSF54695">
    <property type="entry name" value="POZ domain"/>
    <property type="match status" value="1"/>
</dbReference>
<dbReference type="PROSITE" id="PS50097">
    <property type="entry name" value="BTB"/>
    <property type="match status" value="1"/>
</dbReference>
<feature type="coiled-coil region" evidence="4">
    <location>
        <begin position="506"/>
        <end position="533"/>
    </location>
</feature>
<dbReference type="Proteomes" id="UP000515123">
    <property type="component" value="Linkage group 25"/>
</dbReference>
<dbReference type="OrthoDB" id="1080584at2759"/>
<evidence type="ECO:0000313" key="9">
    <source>
        <dbReference type="RefSeq" id="XP_020079747.1"/>
    </source>
</evidence>
<reference evidence="9" key="2">
    <citation type="submission" date="2025-08" db="UniProtKB">
        <authorList>
            <consortium name="RefSeq"/>
        </authorList>
    </citation>
    <scope>IDENTIFICATION</scope>
    <source>
        <tissue evidence="9">Leaf</tissue>
    </source>
</reference>
<dbReference type="Pfam" id="PF03000">
    <property type="entry name" value="NPH3"/>
    <property type="match status" value="1"/>
</dbReference>
<dbReference type="SMART" id="SM00225">
    <property type="entry name" value="BTB"/>
    <property type="match status" value="1"/>
</dbReference>
<keyword evidence="8" id="KW-1185">Reference proteome</keyword>
<dbReference type="PROSITE" id="PS51649">
    <property type="entry name" value="NPH3"/>
    <property type="match status" value="1"/>
</dbReference>
<dbReference type="Gene3D" id="3.30.710.10">
    <property type="entry name" value="Potassium Channel Kv1.1, Chain A"/>
    <property type="match status" value="1"/>
</dbReference>